<dbReference type="KEGG" id="dpl:KGM_210803A"/>
<feature type="non-terminal residue" evidence="1">
    <location>
        <position position="26"/>
    </location>
</feature>
<sequence>MQYNFSDQKKFSTWRKLWIYLAKAEK</sequence>
<organism evidence="1 2">
    <name type="scientific">Danaus plexippus plexippus</name>
    <dbReference type="NCBI Taxonomy" id="278856"/>
    <lineage>
        <taxon>Eukaryota</taxon>
        <taxon>Metazoa</taxon>
        <taxon>Ecdysozoa</taxon>
        <taxon>Arthropoda</taxon>
        <taxon>Hexapoda</taxon>
        <taxon>Insecta</taxon>
        <taxon>Pterygota</taxon>
        <taxon>Neoptera</taxon>
        <taxon>Endopterygota</taxon>
        <taxon>Lepidoptera</taxon>
        <taxon>Glossata</taxon>
        <taxon>Ditrysia</taxon>
        <taxon>Papilionoidea</taxon>
        <taxon>Nymphalidae</taxon>
        <taxon>Danainae</taxon>
        <taxon>Danaini</taxon>
        <taxon>Danaina</taxon>
        <taxon>Danaus</taxon>
        <taxon>Danaus</taxon>
    </lineage>
</organism>
<gene>
    <name evidence="1" type="ORF">KGM_210803A</name>
</gene>
<proteinExistence type="predicted"/>
<dbReference type="AlphaFoldDB" id="A0A212FHN8"/>
<dbReference type="Gene3D" id="1.10.275.10">
    <property type="entry name" value="Fumarase/aspartase (N-terminal domain)"/>
    <property type="match status" value="1"/>
</dbReference>
<reference evidence="1 2" key="1">
    <citation type="journal article" date="2011" name="Cell">
        <title>The monarch butterfly genome yields insights into long-distance migration.</title>
        <authorList>
            <person name="Zhan S."/>
            <person name="Merlin C."/>
            <person name="Boore J.L."/>
            <person name="Reppert S.M."/>
        </authorList>
    </citation>
    <scope>NUCLEOTIDE SEQUENCE [LARGE SCALE GENOMIC DNA]</scope>
    <source>
        <strain evidence="1">F-2</strain>
    </source>
</reference>
<keyword evidence="2" id="KW-1185">Reference proteome</keyword>
<protein>
    <recommendedName>
        <fullName evidence="3">Adenylosuccinate lyase</fullName>
    </recommendedName>
</protein>
<dbReference type="Proteomes" id="UP000007151">
    <property type="component" value="Unassembled WGS sequence"/>
</dbReference>
<comment type="caution">
    <text evidence="1">The sequence shown here is derived from an EMBL/GenBank/DDBJ whole genome shotgun (WGS) entry which is preliminary data.</text>
</comment>
<evidence type="ECO:0000313" key="2">
    <source>
        <dbReference type="Proteomes" id="UP000007151"/>
    </source>
</evidence>
<dbReference type="InterPro" id="IPR024083">
    <property type="entry name" value="Fumarase/histidase_N"/>
</dbReference>
<dbReference type="EMBL" id="AGBW02008482">
    <property type="protein sequence ID" value="OWR53249.1"/>
    <property type="molecule type" value="Genomic_DNA"/>
</dbReference>
<dbReference type="InParanoid" id="A0A212FHN8"/>
<accession>A0A212FHN8</accession>
<name>A0A212FHN8_DANPL</name>
<evidence type="ECO:0000313" key="1">
    <source>
        <dbReference type="EMBL" id="OWR53249.1"/>
    </source>
</evidence>
<evidence type="ECO:0008006" key="3">
    <source>
        <dbReference type="Google" id="ProtNLM"/>
    </source>
</evidence>